<organism evidence="2 3">
    <name type="scientific">Pleurodeles waltl</name>
    <name type="common">Iberian ribbed newt</name>
    <dbReference type="NCBI Taxonomy" id="8319"/>
    <lineage>
        <taxon>Eukaryota</taxon>
        <taxon>Metazoa</taxon>
        <taxon>Chordata</taxon>
        <taxon>Craniata</taxon>
        <taxon>Vertebrata</taxon>
        <taxon>Euteleostomi</taxon>
        <taxon>Amphibia</taxon>
        <taxon>Batrachia</taxon>
        <taxon>Caudata</taxon>
        <taxon>Salamandroidea</taxon>
        <taxon>Salamandridae</taxon>
        <taxon>Pleurodelinae</taxon>
        <taxon>Pleurodeles</taxon>
    </lineage>
</organism>
<dbReference type="Proteomes" id="UP001066276">
    <property type="component" value="Chromosome 10"/>
</dbReference>
<gene>
    <name evidence="2" type="ORF">NDU88_002532</name>
</gene>
<comment type="caution">
    <text evidence="2">The sequence shown here is derived from an EMBL/GenBank/DDBJ whole genome shotgun (WGS) entry which is preliminary data.</text>
</comment>
<proteinExistence type="predicted"/>
<dbReference type="PROSITE" id="PS50879">
    <property type="entry name" value="RNASE_H_1"/>
    <property type="match status" value="1"/>
</dbReference>
<keyword evidence="3" id="KW-1185">Reference proteome</keyword>
<dbReference type="GO" id="GO:0004523">
    <property type="term" value="F:RNA-DNA hybrid ribonuclease activity"/>
    <property type="evidence" value="ECO:0007669"/>
    <property type="project" value="InterPro"/>
</dbReference>
<dbReference type="Pfam" id="PF00075">
    <property type="entry name" value="RNase_H"/>
    <property type="match status" value="1"/>
</dbReference>
<dbReference type="Gene3D" id="3.30.420.10">
    <property type="entry name" value="Ribonuclease H-like superfamily/Ribonuclease H"/>
    <property type="match status" value="1"/>
</dbReference>
<dbReference type="AlphaFoldDB" id="A0AAV7M694"/>
<protein>
    <recommendedName>
        <fullName evidence="1">RNase H type-1 domain-containing protein</fullName>
    </recommendedName>
</protein>
<evidence type="ECO:0000313" key="3">
    <source>
        <dbReference type="Proteomes" id="UP001066276"/>
    </source>
</evidence>
<sequence>MIVQLIVSASEDPISSSIIYFLDGFSTIDQETGATVVKAQQHGSSDALPAHYSSHEAELAALIAALKIRTGEVITIYSDSAYVTTVHSSIMRRSRRGFLKSDSSPVMHRNLLEAIIKGLVLPQAVAVVKCTMHISGQGFVPQGNVLADQAAKDAARHTPSTVPSHSQSIPVLVALTASPPESEFKTTTANNTIYYTETAKLHLRELEEAAPSHEKQLWEDRGCIQSGDELVNKQLST</sequence>
<dbReference type="InterPro" id="IPR036397">
    <property type="entry name" value="RNaseH_sf"/>
</dbReference>
<dbReference type="SUPFAM" id="SSF53098">
    <property type="entry name" value="Ribonuclease H-like"/>
    <property type="match status" value="1"/>
</dbReference>
<dbReference type="InterPro" id="IPR012337">
    <property type="entry name" value="RNaseH-like_sf"/>
</dbReference>
<evidence type="ECO:0000259" key="1">
    <source>
        <dbReference type="PROSITE" id="PS50879"/>
    </source>
</evidence>
<dbReference type="InterPro" id="IPR002156">
    <property type="entry name" value="RNaseH_domain"/>
</dbReference>
<feature type="domain" description="RNase H type-1" evidence="1">
    <location>
        <begin position="14"/>
        <end position="156"/>
    </location>
</feature>
<dbReference type="GO" id="GO:0003676">
    <property type="term" value="F:nucleic acid binding"/>
    <property type="evidence" value="ECO:0007669"/>
    <property type="project" value="InterPro"/>
</dbReference>
<name>A0AAV7M694_PLEWA</name>
<evidence type="ECO:0000313" key="2">
    <source>
        <dbReference type="EMBL" id="KAJ1097413.1"/>
    </source>
</evidence>
<reference evidence="2" key="1">
    <citation type="journal article" date="2022" name="bioRxiv">
        <title>Sequencing and chromosome-scale assembly of the giantPleurodeles waltlgenome.</title>
        <authorList>
            <person name="Brown T."/>
            <person name="Elewa A."/>
            <person name="Iarovenko S."/>
            <person name="Subramanian E."/>
            <person name="Araus A.J."/>
            <person name="Petzold A."/>
            <person name="Susuki M."/>
            <person name="Suzuki K.-i.T."/>
            <person name="Hayashi T."/>
            <person name="Toyoda A."/>
            <person name="Oliveira C."/>
            <person name="Osipova E."/>
            <person name="Leigh N.D."/>
            <person name="Simon A."/>
            <person name="Yun M.H."/>
        </authorList>
    </citation>
    <scope>NUCLEOTIDE SEQUENCE</scope>
    <source>
        <strain evidence="2">20211129_DDA</strain>
        <tissue evidence="2">Liver</tissue>
    </source>
</reference>
<accession>A0AAV7M694</accession>
<dbReference type="EMBL" id="JANPWB010000014">
    <property type="protein sequence ID" value="KAJ1097413.1"/>
    <property type="molecule type" value="Genomic_DNA"/>
</dbReference>